<dbReference type="InterPro" id="IPR019734">
    <property type="entry name" value="TPR_rpt"/>
</dbReference>
<dbReference type="Gene3D" id="1.25.40.10">
    <property type="entry name" value="Tetratricopeptide repeat domain"/>
    <property type="match status" value="1"/>
</dbReference>
<dbReference type="SUPFAM" id="SSF46565">
    <property type="entry name" value="Chaperone J-domain"/>
    <property type="match status" value="1"/>
</dbReference>
<name>A0A0K9NPC2_ZOSMR</name>
<evidence type="ECO:0000313" key="3">
    <source>
        <dbReference type="Proteomes" id="UP000036987"/>
    </source>
</evidence>
<comment type="caution">
    <text evidence="2">The sequence shown here is derived from an EMBL/GenBank/DDBJ whole genome shotgun (WGS) entry which is preliminary data.</text>
</comment>
<dbReference type="InterPro" id="IPR036869">
    <property type="entry name" value="J_dom_sf"/>
</dbReference>
<dbReference type="OrthoDB" id="1903421at2759"/>
<feature type="compositionally biased region" description="Polar residues" evidence="1">
    <location>
        <begin position="504"/>
        <end position="515"/>
    </location>
</feature>
<dbReference type="SMART" id="SM00028">
    <property type="entry name" value="TPR"/>
    <property type="match status" value="1"/>
</dbReference>
<accession>A0A0K9NPC2</accession>
<keyword evidence="3" id="KW-1185">Reference proteome</keyword>
<dbReference type="EMBL" id="LFYR01001997">
    <property type="protein sequence ID" value="KMZ57937.1"/>
    <property type="molecule type" value="Genomic_DNA"/>
</dbReference>
<protein>
    <submittedName>
        <fullName evidence="2">DNAJ heat shock N-terminal domain-containing protein</fullName>
    </submittedName>
</protein>
<dbReference type="STRING" id="29655.A0A0K9NPC2"/>
<dbReference type="InterPro" id="IPR011990">
    <property type="entry name" value="TPR-like_helical_dom_sf"/>
</dbReference>
<keyword evidence="2" id="KW-0346">Stress response</keyword>
<feature type="region of interest" description="Disordered" evidence="1">
    <location>
        <begin position="492"/>
        <end position="515"/>
    </location>
</feature>
<proteinExistence type="predicted"/>
<evidence type="ECO:0000313" key="2">
    <source>
        <dbReference type="EMBL" id="KMZ57937.1"/>
    </source>
</evidence>
<reference evidence="3" key="1">
    <citation type="journal article" date="2016" name="Nature">
        <title>The genome of the seagrass Zostera marina reveals angiosperm adaptation to the sea.</title>
        <authorList>
            <person name="Olsen J.L."/>
            <person name="Rouze P."/>
            <person name="Verhelst B."/>
            <person name="Lin Y.-C."/>
            <person name="Bayer T."/>
            <person name="Collen J."/>
            <person name="Dattolo E."/>
            <person name="De Paoli E."/>
            <person name="Dittami S."/>
            <person name="Maumus F."/>
            <person name="Michel G."/>
            <person name="Kersting A."/>
            <person name="Lauritano C."/>
            <person name="Lohaus R."/>
            <person name="Toepel M."/>
            <person name="Tonon T."/>
            <person name="Vanneste K."/>
            <person name="Amirebrahimi M."/>
            <person name="Brakel J."/>
            <person name="Bostroem C."/>
            <person name="Chovatia M."/>
            <person name="Grimwood J."/>
            <person name="Jenkins J.W."/>
            <person name="Jueterbock A."/>
            <person name="Mraz A."/>
            <person name="Stam W.T."/>
            <person name="Tice H."/>
            <person name="Bornberg-Bauer E."/>
            <person name="Green P.J."/>
            <person name="Pearson G.A."/>
            <person name="Procaccini G."/>
            <person name="Duarte C.M."/>
            <person name="Schmutz J."/>
            <person name="Reusch T.B.H."/>
            <person name="Van de Peer Y."/>
        </authorList>
    </citation>
    <scope>NUCLEOTIDE SEQUENCE [LARGE SCALE GENOMIC DNA]</scope>
    <source>
        <strain evidence="3">cv. Finnish</strain>
    </source>
</reference>
<dbReference type="PANTHER" id="PTHR46816">
    <property type="entry name" value="OS01G0273500 PROTEIN"/>
    <property type="match status" value="1"/>
</dbReference>
<evidence type="ECO:0000256" key="1">
    <source>
        <dbReference type="SAM" id="MobiDB-lite"/>
    </source>
</evidence>
<dbReference type="PANTHER" id="PTHR46816:SF1">
    <property type="entry name" value="TETRATRICOPEPTIDE REPEAT (TPR)-LIKE SUPERFAMILY PROTEIN"/>
    <property type="match status" value="1"/>
</dbReference>
<organism evidence="2 3">
    <name type="scientific">Zostera marina</name>
    <name type="common">Eelgrass</name>
    <dbReference type="NCBI Taxonomy" id="29655"/>
    <lineage>
        <taxon>Eukaryota</taxon>
        <taxon>Viridiplantae</taxon>
        <taxon>Streptophyta</taxon>
        <taxon>Embryophyta</taxon>
        <taxon>Tracheophyta</taxon>
        <taxon>Spermatophyta</taxon>
        <taxon>Magnoliopsida</taxon>
        <taxon>Liliopsida</taxon>
        <taxon>Zosteraceae</taxon>
        <taxon>Zostera</taxon>
    </lineage>
</organism>
<sequence length="559" mass="62266">MSAEKRPWWISNRRMVERYIREAQGMMATQDPHDVAFAISLLDAGLEVCPRNETAMELKARSLLFLRRFRDVAHMLRDYIPSFKLSSSTVSEDDAASSSSDSYVSSSSSTSLSRDRLKLLESVGEEDEGGEDRSLFKCFSVSELKRRVIAGVCGNVGRGQWRYFVLGQACCHLGMMEDAMVLLQTFRRLATAAFRRESLDLHDDEFCNSSIHFLHTTSSVPPAMLDTATSLLNHIKLLLRRKAAAVASLDAGLPAESIRHFSKILDSRRGTPQAFIADCFVGRASAYRAAGRLVDSIADCNRALALDPTSISALRARAEVLESIRSLPDCLRDLDHLKLLYDAVLRDRKLPGPVWRPHSDVRYGDIGGCLRELTIRIKETRKVFATGECANSVDYHALIGVKRGCKRSELERAHLLLSLKHRPDKVAAFVDGVEFTDEYRDIDTVRDQARMSGLVLYRMLQKAYNTILSTITEEENSITVTPPSLSRKPAVEVGQEETSRPAVKQNNNNMNKSTKVAVSSPSAAVYQGVFCRDIATVSSLLSQVNYGRSIPLKYEALSC</sequence>
<dbReference type="SUPFAM" id="SSF48452">
    <property type="entry name" value="TPR-like"/>
    <property type="match status" value="1"/>
</dbReference>
<dbReference type="Proteomes" id="UP000036987">
    <property type="component" value="Unassembled WGS sequence"/>
</dbReference>
<dbReference type="AlphaFoldDB" id="A0A0K9NPC2"/>
<gene>
    <name evidence="2" type="ORF">ZOSMA_80G00290</name>
</gene>
<dbReference type="OMA" id="SFQGVFC"/>